<keyword evidence="3" id="KW-0121">Carboxypeptidase</keyword>
<evidence type="ECO:0000256" key="7">
    <source>
        <dbReference type="ARBA" id="ARBA00022833"/>
    </source>
</evidence>
<evidence type="ECO:0000256" key="6">
    <source>
        <dbReference type="ARBA" id="ARBA00022801"/>
    </source>
</evidence>
<dbReference type="GO" id="GO:0006518">
    <property type="term" value="P:peptide metabolic process"/>
    <property type="evidence" value="ECO:0007669"/>
    <property type="project" value="TreeGrafter"/>
</dbReference>
<dbReference type="Gene3D" id="2.60.40.1120">
    <property type="entry name" value="Carboxypeptidase-like, regulatory domain"/>
    <property type="match status" value="1"/>
</dbReference>
<keyword evidence="10" id="KW-0732">Signal</keyword>
<accession>A0AAW2H9Z7</accession>
<dbReference type="GO" id="GO:0016485">
    <property type="term" value="P:protein processing"/>
    <property type="evidence" value="ECO:0007669"/>
    <property type="project" value="TreeGrafter"/>
</dbReference>
<dbReference type="FunFam" id="3.40.630.10:FF:000020">
    <property type="entry name" value="Carboxypeptidase D"/>
    <property type="match status" value="1"/>
</dbReference>
<gene>
    <name evidence="12" type="ORF">PYX00_009080</name>
</gene>
<evidence type="ECO:0000259" key="11">
    <source>
        <dbReference type="PROSITE" id="PS52035"/>
    </source>
</evidence>
<dbReference type="InterPro" id="IPR050753">
    <property type="entry name" value="Peptidase_M14_domain"/>
</dbReference>
<evidence type="ECO:0000256" key="5">
    <source>
        <dbReference type="ARBA" id="ARBA00022723"/>
    </source>
</evidence>
<dbReference type="PANTHER" id="PTHR11532">
    <property type="entry name" value="PROTEASE M14 CARBOXYPEPTIDASE"/>
    <property type="match status" value="1"/>
</dbReference>
<proteinExistence type="inferred from homology"/>
<dbReference type="InterPro" id="IPR057246">
    <property type="entry name" value="CARBOXYPEPT_ZN_1"/>
</dbReference>
<feature type="active site" description="Proton donor/acceptor" evidence="9">
    <location>
        <position position="305"/>
    </location>
</feature>
<reference evidence="12" key="1">
    <citation type="journal article" date="2024" name="Gigascience">
        <title>Chromosome-level genome of the poultry shaft louse Menopon gallinae provides insight into the host-switching and adaptive evolution of parasitic lice.</title>
        <authorList>
            <person name="Xu Y."/>
            <person name="Ma L."/>
            <person name="Liu S."/>
            <person name="Liang Y."/>
            <person name="Liu Q."/>
            <person name="He Z."/>
            <person name="Tian L."/>
            <person name="Duan Y."/>
            <person name="Cai W."/>
            <person name="Li H."/>
            <person name="Song F."/>
        </authorList>
    </citation>
    <scope>NUCLEOTIDE SEQUENCE</scope>
    <source>
        <strain evidence="12">Cailab_2023a</strain>
    </source>
</reference>
<comment type="similarity">
    <text evidence="2 9">Belongs to the peptidase M14 family.</text>
</comment>
<organism evidence="12">
    <name type="scientific">Menopon gallinae</name>
    <name type="common">poultry shaft louse</name>
    <dbReference type="NCBI Taxonomy" id="328185"/>
    <lineage>
        <taxon>Eukaryota</taxon>
        <taxon>Metazoa</taxon>
        <taxon>Ecdysozoa</taxon>
        <taxon>Arthropoda</taxon>
        <taxon>Hexapoda</taxon>
        <taxon>Insecta</taxon>
        <taxon>Pterygota</taxon>
        <taxon>Neoptera</taxon>
        <taxon>Paraneoptera</taxon>
        <taxon>Psocodea</taxon>
        <taxon>Troctomorpha</taxon>
        <taxon>Phthiraptera</taxon>
        <taxon>Amblycera</taxon>
        <taxon>Menoponidae</taxon>
        <taxon>Menopon</taxon>
    </lineage>
</organism>
<dbReference type="SMART" id="SM00631">
    <property type="entry name" value="Zn_pept"/>
    <property type="match status" value="1"/>
</dbReference>
<dbReference type="GO" id="GO:0005615">
    <property type="term" value="C:extracellular space"/>
    <property type="evidence" value="ECO:0007669"/>
    <property type="project" value="TreeGrafter"/>
</dbReference>
<comment type="caution">
    <text evidence="12">The sequence shown here is derived from an EMBL/GenBank/DDBJ whole genome shotgun (WGS) entry which is preliminary data.</text>
</comment>
<evidence type="ECO:0000256" key="10">
    <source>
        <dbReference type="SAM" id="SignalP"/>
    </source>
</evidence>
<dbReference type="SUPFAM" id="SSF49464">
    <property type="entry name" value="Carboxypeptidase regulatory domain-like"/>
    <property type="match status" value="1"/>
</dbReference>
<feature type="signal peptide" evidence="10">
    <location>
        <begin position="1"/>
        <end position="22"/>
    </location>
</feature>
<dbReference type="GO" id="GO:0004181">
    <property type="term" value="F:metallocarboxypeptidase activity"/>
    <property type="evidence" value="ECO:0007669"/>
    <property type="project" value="InterPro"/>
</dbReference>
<dbReference type="PROSITE" id="PS00133">
    <property type="entry name" value="CARBOXYPEPT_ZN_2"/>
    <property type="match status" value="1"/>
</dbReference>
<keyword evidence="6" id="KW-0378">Hydrolase</keyword>
<dbReference type="Pfam" id="PF13620">
    <property type="entry name" value="CarboxypepD_reg"/>
    <property type="match status" value="1"/>
</dbReference>
<evidence type="ECO:0000256" key="1">
    <source>
        <dbReference type="ARBA" id="ARBA00001947"/>
    </source>
</evidence>
<evidence type="ECO:0000256" key="8">
    <source>
        <dbReference type="ARBA" id="ARBA00023180"/>
    </source>
</evidence>
<comment type="cofactor">
    <cofactor evidence="1">
        <name>Zn(2+)</name>
        <dbReference type="ChEBI" id="CHEBI:29105"/>
    </cofactor>
</comment>
<keyword evidence="5" id="KW-0479">Metal-binding</keyword>
<dbReference type="Gene3D" id="3.40.630.10">
    <property type="entry name" value="Zn peptidases"/>
    <property type="match status" value="1"/>
</dbReference>
<sequence length="442" mass="50217">MCNVYVLLICCLAVWQPFTSYSATTKGGYSELSKDINVPRYHHYEDLTNRLHEVSEKYPELVSLHSLGKSVKDRHIWAVEISENVKYRKFGEPMVKYVANMHGDEAVSREMVIYLMDYLLDNYGKDPRITTLINNTDIFLVPSMNPDGFENSQEGSCESLPEYVGRNNENGVDLNRDFPDQFDKDVEHQSERVREPETRALMKWIVENPFVLSGNLHGGDVVASYPFDNSPRENATGKSLCPDDAVFKFLAHQYSSLNPSMPNGDSCPELKANKGVTNEANWYQLSGGMQDFNYMRSNCFEITFELSCCKYPNASQLVRYWNLNRESLINFISLAHMGVKGVVKDDKNQPIEGAKIVVDGIDHDIVTSSRGEYWRLLVPGNYQIRAKAHGYQSSPLTGVVVGNVTDQAQTVDFILHPVNGMRRRREDLLSKLFLTSHLAIKK</sequence>
<dbReference type="PROSITE" id="PS52035">
    <property type="entry name" value="PEPTIDASE_M14"/>
    <property type="match status" value="1"/>
</dbReference>
<dbReference type="InterPro" id="IPR000834">
    <property type="entry name" value="Peptidase_M14"/>
</dbReference>
<evidence type="ECO:0000256" key="2">
    <source>
        <dbReference type="ARBA" id="ARBA00005988"/>
    </source>
</evidence>
<feature type="domain" description="Peptidase M14" evidence="11">
    <location>
        <begin position="40"/>
        <end position="335"/>
    </location>
</feature>
<evidence type="ECO:0000313" key="12">
    <source>
        <dbReference type="EMBL" id="KAL0266577.1"/>
    </source>
</evidence>
<dbReference type="InterPro" id="IPR057247">
    <property type="entry name" value="CARBOXYPEPT_ZN_2"/>
</dbReference>
<keyword evidence="7" id="KW-0862">Zinc</keyword>
<keyword evidence="4" id="KW-0645">Protease</keyword>
<evidence type="ECO:0000256" key="9">
    <source>
        <dbReference type="PROSITE-ProRule" id="PRU01379"/>
    </source>
</evidence>
<dbReference type="SUPFAM" id="SSF53187">
    <property type="entry name" value="Zn-dependent exopeptidases"/>
    <property type="match status" value="1"/>
</dbReference>
<evidence type="ECO:0000256" key="4">
    <source>
        <dbReference type="ARBA" id="ARBA00022670"/>
    </source>
</evidence>
<dbReference type="CDD" id="cd03868">
    <property type="entry name" value="M14_CPD_I"/>
    <property type="match status" value="1"/>
</dbReference>
<feature type="chain" id="PRO_5043441740" description="Peptidase M14 domain-containing protein" evidence="10">
    <location>
        <begin position="23"/>
        <end position="442"/>
    </location>
</feature>
<protein>
    <recommendedName>
        <fullName evidence="11">Peptidase M14 domain-containing protein</fullName>
    </recommendedName>
</protein>
<dbReference type="EMBL" id="JARGDH010000005">
    <property type="protein sequence ID" value="KAL0266577.1"/>
    <property type="molecule type" value="Genomic_DNA"/>
</dbReference>
<dbReference type="PANTHER" id="PTHR11532:SF57">
    <property type="entry name" value="CARBOXYPEPTIDASE D, B"/>
    <property type="match status" value="1"/>
</dbReference>
<evidence type="ECO:0000256" key="3">
    <source>
        <dbReference type="ARBA" id="ARBA00022645"/>
    </source>
</evidence>
<keyword evidence="8" id="KW-0325">Glycoprotein</keyword>
<dbReference type="Pfam" id="PF00246">
    <property type="entry name" value="Peptidase_M14"/>
    <property type="match status" value="1"/>
</dbReference>
<dbReference type="PRINTS" id="PR00765">
    <property type="entry name" value="CRBOXYPTASEA"/>
</dbReference>
<dbReference type="PROSITE" id="PS00132">
    <property type="entry name" value="CARBOXYPEPT_ZN_1"/>
    <property type="match status" value="1"/>
</dbReference>
<dbReference type="AlphaFoldDB" id="A0AAW2H9Z7"/>
<dbReference type="CDD" id="cd11308">
    <property type="entry name" value="Peptidase_M14NE-CP-C_like"/>
    <property type="match status" value="1"/>
</dbReference>
<dbReference type="InterPro" id="IPR008969">
    <property type="entry name" value="CarboxyPept-like_regulatory"/>
</dbReference>
<dbReference type="GO" id="GO:0008270">
    <property type="term" value="F:zinc ion binding"/>
    <property type="evidence" value="ECO:0007669"/>
    <property type="project" value="InterPro"/>
</dbReference>
<name>A0AAW2H9Z7_9NEOP</name>